<evidence type="ECO:0000313" key="1">
    <source>
        <dbReference type="EMBL" id="KAH3806083.1"/>
    </source>
</evidence>
<reference evidence="1" key="2">
    <citation type="submission" date="2020-11" db="EMBL/GenBank/DDBJ databases">
        <authorList>
            <person name="McCartney M.A."/>
            <person name="Auch B."/>
            <person name="Kono T."/>
            <person name="Mallez S."/>
            <person name="Becker A."/>
            <person name="Gohl D.M."/>
            <person name="Silverstein K.A.T."/>
            <person name="Koren S."/>
            <person name="Bechman K.B."/>
            <person name="Herman A."/>
            <person name="Abrahante J.E."/>
            <person name="Garbe J."/>
        </authorList>
    </citation>
    <scope>NUCLEOTIDE SEQUENCE</scope>
    <source>
        <strain evidence="1">Duluth1</strain>
        <tissue evidence="1">Whole animal</tissue>
    </source>
</reference>
<organism evidence="1 2">
    <name type="scientific">Dreissena polymorpha</name>
    <name type="common">Zebra mussel</name>
    <name type="synonym">Mytilus polymorpha</name>
    <dbReference type="NCBI Taxonomy" id="45954"/>
    <lineage>
        <taxon>Eukaryota</taxon>
        <taxon>Metazoa</taxon>
        <taxon>Spiralia</taxon>
        <taxon>Lophotrochozoa</taxon>
        <taxon>Mollusca</taxon>
        <taxon>Bivalvia</taxon>
        <taxon>Autobranchia</taxon>
        <taxon>Heteroconchia</taxon>
        <taxon>Euheterodonta</taxon>
        <taxon>Imparidentia</taxon>
        <taxon>Neoheterodontei</taxon>
        <taxon>Myida</taxon>
        <taxon>Dreissenoidea</taxon>
        <taxon>Dreissenidae</taxon>
        <taxon>Dreissena</taxon>
    </lineage>
</organism>
<proteinExistence type="predicted"/>
<evidence type="ECO:0000313" key="2">
    <source>
        <dbReference type="Proteomes" id="UP000828390"/>
    </source>
</evidence>
<protein>
    <submittedName>
        <fullName evidence="1">Uncharacterized protein</fullName>
    </submittedName>
</protein>
<comment type="caution">
    <text evidence="1">The sequence shown here is derived from an EMBL/GenBank/DDBJ whole genome shotgun (WGS) entry which is preliminary data.</text>
</comment>
<name>A0A9D4FZT7_DREPO</name>
<reference evidence="1" key="1">
    <citation type="journal article" date="2019" name="bioRxiv">
        <title>The Genome of the Zebra Mussel, Dreissena polymorpha: A Resource for Invasive Species Research.</title>
        <authorList>
            <person name="McCartney M.A."/>
            <person name="Auch B."/>
            <person name="Kono T."/>
            <person name="Mallez S."/>
            <person name="Zhang Y."/>
            <person name="Obille A."/>
            <person name="Becker A."/>
            <person name="Abrahante J.E."/>
            <person name="Garbe J."/>
            <person name="Badalamenti J.P."/>
            <person name="Herman A."/>
            <person name="Mangelson H."/>
            <person name="Liachko I."/>
            <person name="Sullivan S."/>
            <person name="Sone E.D."/>
            <person name="Koren S."/>
            <person name="Silverstein K.A.T."/>
            <person name="Beckman K.B."/>
            <person name="Gohl D.M."/>
        </authorList>
    </citation>
    <scope>NUCLEOTIDE SEQUENCE</scope>
    <source>
        <strain evidence="1">Duluth1</strain>
        <tissue evidence="1">Whole animal</tissue>
    </source>
</reference>
<sequence>MAEGLSSAIQPSVERSRSNIFDILQPPSDQSEMQILRNSLQGLADSVSELQNEIKTFKRPATNGKDNAASVAMVVTHSAAGEVPAKQICLSTYDSY</sequence>
<dbReference type="EMBL" id="JAIWYP010000006">
    <property type="protein sequence ID" value="KAH3806083.1"/>
    <property type="molecule type" value="Genomic_DNA"/>
</dbReference>
<dbReference type="Proteomes" id="UP000828390">
    <property type="component" value="Unassembled WGS sequence"/>
</dbReference>
<accession>A0A9D4FZT7</accession>
<dbReference type="AlphaFoldDB" id="A0A9D4FZT7"/>
<keyword evidence="2" id="KW-1185">Reference proteome</keyword>
<gene>
    <name evidence="1" type="ORF">DPMN_134397</name>
</gene>